<proteinExistence type="predicted"/>
<dbReference type="Proteomes" id="UP000807353">
    <property type="component" value="Unassembled WGS sequence"/>
</dbReference>
<dbReference type="AlphaFoldDB" id="A0A9P5YEJ3"/>
<name>A0A9P5YEJ3_9AGAR</name>
<comment type="caution">
    <text evidence="2">The sequence shown here is derived from an EMBL/GenBank/DDBJ whole genome shotgun (WGS) entry which is preliminary data.</text>
</comment>
<evidence type="ECO:0000313" key="2">
    <source>
        <dbReference type="EMBL" id="KAF9468527.1"/>
    </source>
</evidence>
<feature type="compositionally biased region" description="Basic and acidic residues" evidence="1">
    <location>
        <begin position="41"/>
        <end position="53"/>
    </location>
</feature>
<reference evidence="2" key="1">
    <citation type="submission" date="2020-11" db="EMBL/GenBank/DDBJ databases">
        <authorList>
            <consortium name="DOE Joint Genome Institute"/>
            <person name="Ahrendt S."/>
            <person name="Riley R."/>
            <person name="Andreopoulos W."/>
            <person name="Labutti K."/>
            <person name="Pangilinan J."/>
            <person name="Ruiz-Duenas F.J."/>
            <person name="Barrasa J.M."/>
            <person name="Sanchez-Garcia M."/>
            <person name="Camarero S."/>
            <person name="Miyauchi S."/>
            <person name="Serrano A."/>
            <person name="Linde D."/>
            <person name="Babiker R."/>
            <person name="Drula E."/>
            <person name="Ayuso-Fernandez I."/>
            <person name="Pacheco R."/>
            <person name="Padilla G."/>
            <person name="Ferreira P."/>
            <person name="Barriuso J."/>
            <person name="Kellner H."/>
            <person name="Castanera R."/>
            <person name="Alfaro M."/>
            <person name="Ramirez L."/>
            <person name="Pisabarro A.G."/>
            <person name="Kuo A."/>
            <person name="Tritt A."/>
            <person name="Lipzen A."/>
            <person name="He G."/>
            <person name="Yan M."/>
            <person name="Ng V."/>
            <person name="Cullen D."/>
            <person name="Martin F."/>
            <person name="Rosso M.-N."/>
            <person name="Henrissat B."/>
            <person name="Hibbett D."/>
            <person name="Martinez A.T."/>
            <person name="Grigoriev I.V."/>
        </authorList>
    </citation>
    <scope>NUCLEOTIDE SEQUENCE</scope>
    <source>
        <strain evidence="2">CBS 247.69</strain>
    </source>
</reference>
<accession>A0A9P5YEJ3</accession>
<feature type="compositionally biased region" description="Polar residues" evidence="1">
    <location>
        <begin position="28"/>
        <end position="39"/>
    </location>
</feature>
<keyword evidence="3" id="KW-1185">Reference proteome</keyword>
<gene>
    <name evidence="2" type="ORF">BDZ94DRAFT_1232114</name>
</gene>
<sequence length="179" mass="20682">MGVSLGLHFKLGMEEPRRWRGGRGAQVTVVSPQGTSNTKMVKGDGKDTQKGKKTRRERDSLFYFILFCDHDHAVWYMVFLQPFTLLRGRGDRNPWALEMEMESGEMQVRRGSQCEPIRQIDDWEWTKRQVQWTFSGRSNPDGKLQDRTYVESGSGTNRRYIGMSGTWTSCVDHVEVVVD</sequence>
<organism evidence="2 3">
    <name type="scientific">Collybia nuda</name>
    <dbReference type="NCBI Taxonomy" id="64659"/>
    <lineage>
        <taxon>Eukaryota</taxon>
        <taxon>Fungi</taxon>
        <taxon>Dikarya</taxon>
        <taxon>Basidiomycota</taxon>
        <taxon>Agaricomycotina</taxon>
        <taxon>Agaricomycetes</taxon>
        <taxon>Agaricomycetidae</taxon>
        <taxon>Agaricales</taxon>
        <taxon>Tricholomatineae</taxon>
        <taxon>Clitocybaceae</taxon>
        <taxon>Collybia</taxon>
    </lineage>
</organism>
<protein>
    <submittedName>
        <fullName evidence="2">Uncharacterized protein</fullName>
    </submittedName>
</protein>
<evidence type="ECO:0000313" key="3">
    <source>
        <dbReference type="Proteomes" id="UP000807353"/>
    </source>
</evidence>
<evidence type="ECO:0000256" key="1">
    <source>
        <dbReference type="SAM" id="MobiDB-lite"/>
    </source>
</evidence>
<feature type="region of interest" description="Disordered" evidence="1">
    <location>
        <begin position="20"/>
        <end position="53"/>
    </location>
</feature>
<dbReference type="EMBL" id="MU150232">
    <property type="protein sequence ID" value="KAF9468527.1"/>
    <property type="molecule type" value="Genomic_DNA"/>
</dbReference>